<proteinExistence type="predicted"/>
<sequence length="589" mass="64206">MTMLASLARAYERRAARGEAPPFGFSQEKISWLIPLQADGTPAGAPVDLREGEGRKRSPRLMAVPQPTKRTSGVAPNFLWDKTAYVLGVTAGEGKRTAKEHAAFVESHQDWLAGAKDEGLSAFLGFLGWWRPERFTELGWPEEMKDQNLVFALESERLANTRIHDRPAAQAIWAGLSGGGDRNSALCLVSGRRAPVARLHPAIKGVWGAQSSGASIVSFNLDAFTSYGNEQGDNAPVSDAAAAAYTGMLNQFLDRDSGHRLQIGDASTVFWADGDDEVANEAAAGIFASFFDVDDEVEAKKVGDALERVRGSLKVPDWSAALAPGVRFYVVGLAPNAARISVRFYIEDDFRDLARLVAEHQERLRIEPPPRNTLSLWRMLLETATLRKRENIPPNLAGDWLRAILTGAPYPLTLLSAVLMRIRAEVGASGYRAINATRVAMLKSILIRNFNVGAPVALDPTCKDPGYVLGRLFAVYQQIQYAALGDVNASVTDKYYGAAAAHPRKVFTTLASLSQNHLSRLGKQQRGRMVNLERDVAGIMEMMEPSADPFPANLSDRSQALFALGYYHQRNKYFAKSDTAADAGAEGDA</sequence>
<dbReference type="RefSeq" id="WP_132010398.1">
    <property type="nucleotide sequence ID" value="NZ_JBHUNN010000002.1"/>
</dbReference>
<dbReference type="EMBL" id="SLWL01000019">
    <property type="protein sequence ID" value="TCO09033.1"/>
    <property type="molecule type" value="Genomic_DNA"/>
</dbReference>
<dbReference type="Pfam" id="PF09709">
    <property type="entry name" value="Cas_Csd1"/>
    <property type="match status" value="1"/>
</dbReference>
<keyword evidence="2" id="KW-1185">Reference proteome</keyword>
<comment type="caution">
    <text evidence="1">The sequence shown here is derived from an EMBL/GenBank/DDBJ whole genome shotgun (WGS) entry which is preliminary data.</text>
</comment>
<dbReference type="AlphaFoldDB" id="A0A4R2GL85"/>
<dbReference type="InterPro" id="IPR010144">
    <property type="entry name" value="CRISPR-assoc_prot_Csd1-typ"/>
</dbReference>
<protein>
    <submittedName>
        <fullName evidence="1">CRISPR-associated protein Csd1</fullName>
    </submittedName>
</protein>
<dbReference type="Proteomes" id="UP000294881">
    <property type="component" value="Unassembled WGS sequence"/>
</dbReference>
<dbReference type="CDD" id="cd09757">
    <property type="entry name" value="Cas8c_I-C"/>
    <property type="match status" value="1"/>
</dbReference>
<dbReference type="OrthoDB" id="9778918at2"/>
<dbReference type="NCBIfam" id="TIGR01863">
    <property type="entry name" value="cas_Csd1"/>
    <property type="match status" value="1"/>
</dbReference>
<gene>
    <name evidence="1" type="ORF">EV666_11928</name>
</gene>
<reference evidence="1 2" key="1">
    <citation type="submission" date="2019-03" db="EMBL/GenBank/DDBJ databases">
        <title>Genomic Encyclopedia of Type Strains, Phase IV (KMG-IV): sequencing the most valuable type-strain genomes for metagenomic binning, comparative biology and taxonomic classification.</title>
        <authorList>
            <person name="Goeker M."/>
        </authorList>
    </citation>
    <scope>NUCLEOTIDE SEQUENCE [LARGE SCALE GENOMIC DNA]</scope>
    <source>
        <strain evidence="1 2">DSM 22958</strain>
    </source>
</reference>
<evidence type="ECO:0000313" key="1">
    <source>
        <dbReference type="EMBL" id="TCO09033.1"/>
    </source>
</evidence>
<accession>A0A4R2GL85</accession>
<evidence type="ECO:0000313" key="2">
    <source>
        <dbReference type="Proteomes" id="UP000294881"/>
    </source>
</evidence>
<organism evidence="1 2">
    <name type="scientific">Camelimonas lactis</name>
    <dbReference type="NCBI Taxonomy" id="659006"/>
    <lineage>
        <taxon>Bacteria</taxon>
        <taxon>Pseudomonadati</taxon>
        <taxon>Pseudomonadota</taxon>
        <taxon>Alphaproteobacteria</taxon>
        <taxon>Hyphomicrobiales</taxon>
        <taxon>Chelatococcaceae</taxon>
        <taxon>Camelimonas</taxon>
    </lineage>
</organism>
<name>A0A4R2GL85_9HYPH</name>